<evidence type="ECO:0000256" key="13">
    <source>
        <dbReference type="ARBA" id="ARBA00067609"/>
    </source>
</evidence>
<dbReference type="SUPFAM" id="SSF49493">
    <property type="entry name" value="HSP40/DnaJ peptide-binding domain"/>
    <property type="match status" value="2"/>
</dbReference>
<dbReference type="CDD" id="cd06257">
    <property type="entry name" value="DnaJ"/>
    <property type="match status" value="1"/>
</dbReference>
<feature type="binding site" evidence="14">
    <location>
        <position position="203"/>
    </location>
    <ligand>
        <name>Zn(2+)</name>
        <dbReference type="ChEBI" id="CHEBI:29105"/>
        <label>2</label>
    </ligand>
</feature>
<evidence type="ECO:0000256" key="15">
    <source>
        <dbReference type="PROSITE-ProRule" id="PRU00546"/>
    </source>
</evidence>
<dbReference type="InterPro" id="IPR012724">
    <property type="entry name" value="DnaJ"/>
</dbReference>
<dbReference type="FunFam" id="2.10.230.10:FF:000002">
    <property type="entry name" value="Molecular chaperone DnaJ"/>
    <property type="match status" value="1"/>
</dbReference>
<dbReference type="GO" id="GO:0051082">
    <property type="term" value="F:unfolded protein binding"/>
    <property type="evidence" value="ECO:0007669"/>
    <property type="project" value="UniProtKB-UniRule"/>
</dbReference>
<dbReference type="FunFam" id="2.60.260.20:FF:000004">
    <property type="entry name" value="Molecular chaperone DnaJ"/>
    <property type="match status" value="1"/>
</dbReference>
<dbReference type="RefSeq" id="WP_264842076.1">
    <property type="nucleotide sequence ID" value="NZ_AP025628.1"/>
</dbReference>
<keyword evidence="19" id="KW-1185">Reference proteome</keyword>
<dbReference type="GO" id="GO:0031072">
    <property type="term" value="F:heat shock protein binding"/>
    <property type="evidence" value="ECO:0007669"/>
    <property type="project" value="InterPro"/>
</dbReference>
<dbReference type="Proteomes" id="UP001163687">
    <property type="component" value="Chromosome"/>
</dbReference>
<feature type="binding site" evidence="14">
    <location>
        <position position="217"/>
    </location>
    <ligand>
        <name>Zn(2+)</name>
        <dbReference type="ChEBI" id="CHEBI:29105"/>
        <label>1</label>
    </ligand>
</feature>
<keyword evidence="5 14" id="KW-0479">Metal-binding</keyword>
<evidence type="ECO:0000256" key="6">
    <source>
        <dbReference type="ARBA" id="ARBA00022737"/>
    </source>
</evidence>
<dbReference type="EMBL" id="AP025628">
    <property type="protein sequence ID" value="BDG61429.1"/>
    <property type="molecule type" value="Genomic_DNA"/>
</dbReference>
<reference evidence="18" key="1">
    <citation type="submission" date="2022-03" db="EMBL/GenBank/DDBJ databases">
        <title>Complete genome sequence of Caldinitratiruptor microaerophilus.</title>
        <authorList>
            <person name="Mukaiyama R."/>
            <person name="Nishiyama T."/>
            <person name="Ueda K."/>
        </authorList>
    </citation>
    <scope>NUCLEOTIDE SEQUENCE</scope>
    <source>
        <strain evidence="18">JCM 16183</strain>
    </source>
</reference>
<comment type="similarity">
    <text evidence="12 14">Belongs to the DnaJ family.</text>
</comment>
<dbReference type="InterPro" id="IPR001623">
    <property type="entry name" value="DnaJ_domain"/>
</dbReference>
<feature type="repeat" description="CXXCXGXG motif" evidence="14">
    <location>
        <begin position="174"/>
        <end position="181"/>
    </location>
</feature>
<evidence type="ECO:0000256" key="12">
    <source>
        <dbReference type="ARBA" id="ARBA00061004"/>
    </source>
</evidence>
<evidence type="ECO:0000256" key="1">
    <source>
        <dbReference type="ARBA" id="ARBA00004496"/>
    </source>
</evidence>
<dbReference type="InterPro" id="IPR036410">
    <property type="entry name" value="HSP_DnaJ_Cys-rich_dom_sf"/>
</dbReference>
<dbReference type="InterPro" id="IPR002939">
    <property type="entry name" value="DnaJ_C"/>
</dbReference>
<dbReference type="PANTHER" id="PTHR43096:SF48">
    <property type="entry name" value="CHAPERONE PROTEIN DNAJ"/>
    <property type="match status" value="1"/>
</dbReference>
<dbReference type="GO" id="GO:0008270">
    <property type="term" value="F:zinc ion binding"/>
    <property type="evidence" value="ECO:0007669"/>
    <property type="project" value="UniProtKB-UniRule"/>
</dbReference>
<dbReference type="FunFam" id="1.10.287.110:FF:000034">
    <property type="entry name" value="Chaperone protein DnaJ"/>
    <property type="match status" value="1"/>
</dbReference>
<dbReference type="SUPFAM" id="SSF57938">
    <property type="entry name" value="DnaJ/Hsp40 cysteine-rich domain"/>
    <property type="match status" value="1"/>
</dbReference>
<dbReference type="Pfam" id="PF00226">
    <property type="entry name" value="DnaJ"/>
    <property type="match status" value="1"/>
</dbReference>
<dbReference type="InterPro" id="IPR036869">
    <property type="entry name" value="J_dom_sf"/>
</dbReference>
<dbReference type="GO" id="GO:0005524">
    <property type="term" value="F:ATP binding"/>
    <property type="evidence" value="ECO:0007669"/>
    <property type="project" value="InterPro"/>
</dbReference>
<dbReference type="PANTHER" id="PTHR43096">
    <property type="entry name" value="DNAJ HOMOLOG 1, MITOCHONDRIAL-RELATED"/>
    <property type="match status" value="1"/>
</dbReference>
<name>A0AA35GAL5_9FIRM</name>
<dbReference type="GO" id="GO:0009408">
    <property type="term" value="P:response to heat"/>
    <property type="evidence" value="ECO:0007669"/>
    <property type="project" value="InterPro"/>
</dbReference>
<keyword evidence="10 14" id="KW-0143">Chaperone</keyword>
<organism evidence="18 19">
    <name type="scientific">Caldinitratiruptor microaerophilus</name>
    <dbReference type="NCBI Taxonomy" id="671077"/>
    <lineage>
        <taxon>Bacteria</taxon>
        <taxon>Bacillati</taxon>
        <taxon>Bacillota</taxon>
        <taxon>Clostridia</taxon>
        <taxon>Eubacteriales</taxon>
        <taxon>Symbiobacteriaceae</taxon>
        <taxon>Caldinitratiruptor</taxon>
    </lineage>
</organism>
<feature type="binding site" evidence="14">
    <location>
        <position position="157"/>
    </location>
    <ligand>
        <name>Zn(2+)</name>
        <dbReference type="ChEBI" id="CHEBI:29105"/>
        <label>1</label>
    </ligand>
</feature>
<evidence type="ECO:0000259" key="16">
    <source>
        <dbReference type="PROSITE" id="PS50076"/>
    </source>
</evidence>
<accession>A0AA35GAL5</accession>
<dbReference type="KEGG" id="cmic:caldi_25190"/>
<dbReference type="SUPFAM" id="SSF46565">
    <property type="entry name" value="Chaperone J-domain"/>
    <property type="match status" value="1"/>
</dbReference>
<dbReference type="InterPro" id="IPR018253">
    <property type="entry name" value="DnaJ_domain_CS"/>
</dbReference>
<dbReference type="Gene3D" id="2.10.230.10">
    <property type="entry name" value="Heat shock protein DnaJ, cysteine-rich domain"/>
    <property type="match status" value="1"/>
</dbReference>
<feature type="repeat" description="CXXCXGXG motif" evidence="14">
    <location>
        <begin position="200"/>
        <end position="207"/>
    </location>
</feature>
<dbReference type="SMART" id="SM00271">
    <property type="entry name" value="DnaJ"/>
    <property type="match status" value="1"/>
</dbReference>
<evidence type="ECO:0000259" key="17">
    <source>
        <dbReference type="PROSITE" id="PS51188"/>
    </source>
</evidence>
<dbReference type="PROSITE" id="PS51188">
    <property type="entry name" value="ZF_CR"/>
    <property type="match status" value="1"/>
</dbReference>
<evidence type="ECO:0000256" key="4">
    <source>
        <dbReference type="ARBA" id="ARBA00022705"/>
    </source>
</evidence>
<keyword evidence="7 14" id="KW-0863">Zinc-finger</keyword>
<keyword evidence="4 14" id="KW-0235">DNA replication</keyword>
<dbReference type="NCBIfam" id="NF008035">
    <property type="entry name" value="PRK10767.1"/>
    <property type="match status" value="1"/>
</dbReference>
<evidence type="ECO:0000313" key="18">
    <source>
        <dbReference type="EMBL" id="BDG61429.1"/>
    </source>
</evidence>
<evidence type="ECO:0000256" key="8">
    <source>
        <dbReference type="ARBA" id="ARBA00022833"/>
    </source>
</evidence>
<comment type="function">
    <text evidence="11 14">Participates actively in the response to hyperosmotic and heat shock by preventing the aggregation of stress-denatured proteins and by disaggregating proteins, also in an autonomous, DnaK-independent fashion. Unfolded proteins bind initially to DnaJ; upon interaction with the DnaJ-bound protein, DnaK hydrolyzes its bound ATP, resulting in the formation of a stable complex. GrpE releases ADP from DnaK; ATP binding to DnaK triggers the release of the substrate protein, thus completing the reaction cycle. Several rounds of ATP-dependent interactions between DnaJ, DnaK and GrpE are required for fully efficient folding. Also involved, together with DnaK and GrpE, in the DNA replication of plasmids through activation of initiation proteins.</text>
</comment>
<evidence type="ECO:0000256" key="7">
    <source>
        <dbReference type="ARBA" id="ARBA00022771"/>
    </source>
</evidence>
<feature type="zinc finger region" description="CR-type" evidence="15">
    <location>
        <begin position="144"/>
        <end position="226"/>
    </location>
</feature>
<dbReference type="Gene3D" id="2.60.260.20">
    <property type="entry name" value="Urease metallochaperone UreE, N-terminal domain"/>
    <property type="match status" value="2"/>
</dbReference>
<evidence type="ECO:0000256" key="14">
    <source>
        <dbReference type="HAMAP-Rule" id="MF_01152"/>
    </source>
</evidence>
<evidence type="ECO:0000256" key="3">
    <source>
        <dbReference type="ARBA" id="ARBA00022490"/>
    </source>
</evidence>
<feature type="domain" description="J" evidence="16">
    <location>
        <begin position="5"/>
        <end position="70"/>
    </location>
</feature>
<keyword evidence="9 14" id="KW-0346">Stress response</keyword>
<evidence type="ECO:0000256" key="10">
    <source>
        <dbReference type="ARBA" id="ARBA00023186"/>
    </source>
</evidence>
<comment type="subunit">
    <text evidence="2 14">Homodimer.</text>
</comment>
<feature type="binding site" evidence="14">
    <location>
        <position position="174"/>
    </location>
    <ligand>
        <name>Zn(2+)</name>
        <dbReference type="ChEBI" id="CHEBI:29105"/>
        <label>2</label>
    </ligand>
</feature>
<dbReference type="GO" id="GO:0006260">
    <property type="term" value="P:DNA replication"/>
    <property type="evidence" value="ECO:0007669"/>
    <property type="project" value="UniProtKB-KW"/>
</dbReference>
<dbReference type="Gene3D" id="1.10.287.110">
    <property type="entry name" value="DnaJ domain"/>
    <property type="match status" value="1"/>
</dbReference>
<keyword evidence="8 14" id="KW-0862">Zinc</keyword>
<protein>
    <recommendedName>
        <fullName evidence="13 14">Chaperone protein DnaJ</fullName>
    </recommendedName>
</protein>
<feature type="domain" description="CR-type" evidence="17">
    <location>
        <begin position="144"/>
        <end position="226"/>
    </location>
</feature>
<feature type="repeat" description="CXXCXGXG motif" evidence="14">
    <location>
        <begin position="157"/>
        <end position="164"/>
    </location>
</feature>
<comment type="cofactor">
    <cofactor evidence="14">
        <name>Zn(2+)</name>
        <dbReference type="ChEBI" id="CHEBI:29105"/>
    </cofactor>
    <text evidence="14">Binds 2 Zn(2+) ions per monomer.</text>
</comment>
<comment type="subcellular location">
    <subcellularLocation>
        <location evidence="1 14">Cytoplasm</location>
    </subcellularLocation>
</comment>
<dbReference type="HAMAP" id="MF_01152">
    <property type="entry name" value="DnaJ"/>
    <property type="match status" value="1"/>
</dbReference>
<dbReference type="CDD" id="cd10747">
    <property type="entry name" value="DnaJ_C"/>
    <property type="match status" value="1"/>
</dbReference>
<comment type="domain">
    <text evidence="14">The J domain is necessary and sufficient to stimulate DnaK ATPase activity. Zinc center 1 plays an important role in the autonomous, DnaK-independent chaperone activity of DnaJ. Zinc center 2 is essential for interaction with DnaK and for DnaJ activity.</text>
</comment>
<feature type="binding site" evidence="14">
    <location>
        <position position="214"/>
    </location>
    <ligand>
        <name>Zn(2+)</name>
        <dbReference type="ChEBI" id="CHEBI:29105"/>
        <label>1</label>
    </ligand>
</feature>
<keyword evidence="6 14" id="KW-0677">Repeat</keyword>
<dbReference type="GO" id="GO:0042026">
    <property type="term" value="P:protein refolding"/>
    <property type="evidence" value="ECO:0007669"/>
    <property type="project" value="TreeGrafter"/>
</dbReference>
<evidence type="ECO:0000256" key="5">
    <source>
        <dbReference type="ARBA" id="ARBA00022723"/>
    </source>
</evidence>
<evidence type="ECO:0000313" key="19">
    <source>
        <dbReference type="Proteomes" id="UP001163687"/>
    </source>
</evidence>
<dbReference type="PROSITE" id="PS50076">
    <property type="entry name" value="DNAJ_2"/>
    <property type="match status" value="1"/>
</dbReference>
<proteinExistence type="inferred from homology"/>
<dbReference type="Pfam" id="PF00684">
    <property type="entry name" value="DnaJ_CXXCXGXG"/>
    <property type="match status" value="1"/>
</dbReference>
<dbReference type="AlphaFoldDB" id="A0AA35GAL5"/>
<dbReference type="InterPro" id="IPR008971">
    <property type="entry name" value="HSP40/DnaJ_pept-bd"/>
</dbReference>
<dbReference type="CDD" id="cd10719">
    <property type="entry name" value="DnaJ_zf"/>
    <property type="match status" value="1"/>
</dbReference>
<feature type="binding site" evidence="14">
    <location>
        <position position="200"/>
    </location>
    <ligand>
        <name>Zn(2+)</name>
        <dbReference type="ChEBI" id="CHEBI:29105"/>
        <label>2</label>
    </ligand>
</feature>
<dbReference type="PROSITE" id="PS00636">
    <property type="entry name" value="DNAJ_1"/>
    <property type="match status" value="1"/>
</dbReference>
<dbReference type="PRINTS" id="PR00625">
    <property type="entry name" value="JDOMAIN"/>
</dbReference>
<feature type="repeat" description="CXXCXGXG motif" evidence="14">
    <location>
        <begin position="214"/>
        <end position="221"/>
    </location>
</feature>
<evidence type="ECO:0000256" key="9">
    <source>
        <dbReference type="ARBA" id="ARBA00023016"/>
    </source>
</evidence>
<feature type="binding site" evidence="14">
    <location>
        <position position="160"/>
    </location>
    <ligand>
        <name>Zn(2+)</name>
        <dbReference type="ChEBI" id="CHEBI:29105"/>
        <label>1</label>
    </ligand>
</feature>
<sequence>MSKRDYYEVLGVSRNATEDEIRKAFRKLARQYHPDANKDDPTAAEKFKEINEAYQVLSNPEKRKLYDQFGHAAEQFAGAGAGPGPGAGGPFDFGGFGTGDFGPFGDIFEMFFGEAMGGRRRHGPERGRDLEYHLEIEFEEAATGVQKEIRVPRVMTCPICGGSGARPGTQPVRCPRCGGSGQVQHVTTTAFGRFVRATTCDVCHGEGRVVQDPCPECHGRGRVRRDQTVQVQVPAGVDTGTRLRMSGYGEGGARGGPPGDLYIVVHVRPHPQFRREGDDILLEVPISFTQAALGAEIEIPTLDGPVPLRVPEGTQPGATFTLKGKGMPRLKARGRGDQIVTIRVEIPSRLSPRERELLRELARLRGERVEDSKTFLGKMRDAFGM</sequence>
<dbReference type="NCBIfam" id="TIGR02349">
    <property type="entry name" value="DnaJ_bact"/>
    <property type="match status" value="1"/>
</dbReference>
<evidence type="ECO:0000256" key="11">
    <source>
        <dbReference type="ARBA" id="ARBA00053423"/>
    </source>
</evidence>
<dbReference type="InterPro" id="IPR001305">
    <property type="entry name" value="HSP_DnaJ_Cys-rich_dom"/>
</dbReference>
<evidence type="ECO:0000256" key="2">
    <source>
        <dbReference type="ARBA" id="ARBA00011738"/>
    </source>
</evidence>
<dbReference type="GO" id="GO:0005737">
    <property type="term" value="C:cytoplasm"/>
    <property type="evidence" value="ECO:0007669"/>
    <property type="project" value="UniProtKB-SubCell"/>
</dbReference>
<dbReference type="Pfam" id="PF01556">
    <property type="entry name" value="DnaJ_C"/>
    <property type="match status" value="1"/>
</dbReference>
<feature type="binding site" evidence="14">
    <location>
        <position position="177"/>
    </location>
    <ligand>
        <name>Zn(2+)</name>
        <dbReference type="ChEBI" id="CHEBI:29105"/>
        <label>2</label>
    </ligand>
</feature>
<gene>
    <name evidence="14 18" type="primary">dnaJ</name>
    <name evidence="18" type="ORF">caldi_25190</name>
</gene>
<keyword evidence="3 14" id="KW-0963">Cytoplasm</keyword>